<feature type="transmembrane region" description="Helical" evidence="1">
    <location>
        <begin position="1644"/>
        <end position="1669"/>
    </location>
</feature>
<feature type="transmembrane region" description="Helical" evidence="1">
    <location>
        <begin position="1595"/>
        <end position="1615"/>
    </location>
</feature>
<reference evidence="2 3" key="1">
    <citation type="journal article" date="2014" name="Genome Biol. Evol.">
        <title>The secreted proteins of Achlya hypogyna and Thraustotheca clavata identify the ancestral oomycete secretome and reveal gene acquisitions by horizontal gene transfer.</title>
        <authorList>
            <person name="Misner I."/>
            <person name="Blouin N."/>
            <person name="Leonard G."/>
            <person name="Richards T.A."/>
            <person name="Lane C.E."/>
        </authorList>
    </citation>
    <scope>NUCLEOTIDE SEQUENCE [LARGE SCALE GENOMIC DNA]</scope>
    <source>
        <strain evidence="2 3">ATCC 48635</strain>
    </source>
</reference>
<feature type="transmembrane region" description="Helical" evidence="1">
    <location>
        <begin position="1520"/>
        <end position="1542"/>
    </location>
</feature>
<dbReference type="Proteomes" id="UP000243579">
    <property type="component" value="Unassembled WGS sequence"/>
</dbReference>
<protein>
    <recommendedName>
        <fullName evidence="4">Transmembrane protein</fullName>
    </recommendedName>
</protein>
<sequence length="1767" mass="193773">MHKVFIPMSLLASVPLSKTAQRWFGLGYLALSMGCSIWFLDIVSPGLSNDLFWPGFEPTTAHTYLLDVFSAHLAVTGSAEIDLFGTSEAMLKTYGQPTTTAYSKTTYPRTLALIQYTTVKDAVVGFRSLSAGYVFDLMTLYCWADFDKRWQVAHTAARQARCGRDFATNGAVYFESYLRNVHWNDWYAAYGASFASAVTDAIVVTKDGAEWYASLRDAFTTVDTEVAYWTSKNITLFQLQWSNELQIGIQESLTITNMFGWQQPLTVTAIPFGSRSSMWSSFVLNWVFYDDLWGAAVANASLVRSAPNFMGDSTMEMLLMLYPFTPCSIIIHDHLGPFQSVDMFLIPPPPSLISAVTTLQANFKMALQSDGALLSSYQDLFPVVLDPVPLHWQSTNYTFFGGNPMCAFGAGASFVQPSFTFDATCGTQVPSYLLVEPMPATFASMALGLIDTAADSACLSCGVATSGACLALTQSAFTIVTNLLKNATMRQLLTPTFAGAARDVQRMNVELIQFALTLGGNSTVLRQPLLDTTKLTWDFFGYVTLYEWVVGLREVVSFQGDVATFTLMSERVEPIPFKASIKEVPVSTCRYLWTIVVLITCTLVTVAIVTASYALGKSAEGLKLLQFNRVVGPVWVGRPLLILRAVTAITALSTTPLKFSNASGVARLKFAPRPLIQTAVLCGEATWLTYVVNDILLVVASRQSPWAAPISSSVVWAVLVVLESVAPIRASATVNRYCDRINMDAQMTCASGTVVIGSRDRALLIFGINFAVILLVYGITCVSRARNLVVSLVSPVPHLISAGAEVFLAPKGDIWSMDATTAAMSGCLRFCWGSRLYIFDSKLWILFHNTAGGPVLPATSKASGAKTLVGSNYNLQSIVKLGVGLTYLAMTAVGSHSYIQLSTVNLANDFWWATFNTTGTQTFVSNWFNRYLLIDSKLPSLQLDSTAYADMKEYSGSSTLVVYARPYTRHVQHDSGADLALMIDGLRSMDGCQAPWIATSYCWLDFQRQLEMANTAARQGRCIANYKANGAVYLESVLRNIDWPSFTECWGASFDVAIATDVPSLMTNGGNWLLSLSTNTLSVPAEVLHWQGHGISTYTTQWQNYKTLGLHDVFSVENAFGTQYDLTLRSLNGSFRVTTSTSWKMYWTFASDLWAVATNGTGMSGLSLIRQSDHFAFRNQSLEMVLSRNGTVPAPLSAVFAEFHSAMGPFGSVDLYHVPTPQTLRLLQRDVLENLGSVLANGINNGSYPAQEHLSSLVLMSSMSPVPAALHRDVYLCSAGNLFCPEMASPFNFSLGLSQFTGIDATCYTAFNEWVYISPQAIFAVIAAGVALAPSTQVPMACGAEVIAPDGCLASIASVVGFVTTFFSKTDLIMYRQRALAVEAEIRDKNIGIMQFARYVPTNTIQLFFQTLFDPADATMMYTSWAFTYDWTVGTREVISAAGDNTSIAVVSTSSFFATFAASAFEMPLNVATYFRVLCQYISFVLVAIAATTGLYAIAGRWTAEGFNLFEVNRVGGMVWIGRPLLFLRSVTALCILSTATLHLTTAGTTTVLVTSRGDVTWLTALLKQVLAAGELGWIVYIYDDFCMVLTRQYAASYTIKTAFSVWIIAAVLSITNPVTHSATIQRRCTVMAMDYEMACHSGVVVIGSVQRLLLLVAIALGTSSFWLVHDRIRYSIPPHDERESYLISCGAKYLFEKKGWVYNRVYYLDYASAVLTGLLVVPFKNDIYVFDVKTWRTVLIAQNAVDVVAQNRAESRRLAYTLPLVQ</sequence>
<evidence type="ECO:0000313" key="2">
    <source>
        <dbReference type="EMBL" id="OQR86856.1"/>
    </source>
</evidence>
<evidence type="ECO:0000313" key="3">
    <source>
        <dbReference type="Proteomes" id="UP000243579"/>
    </source>
</evidence>
<dbReference type="PROSITE" id="PS51257">
    <property type="entry name" value="PROKAR_LIPOPROTEIN"/>
    <property type="match status" value="1"/>
</dbReference>
<feature type="transmembrane region" description="Helical" evidence="1">
    <location>
        <begin position="591"/>
        <end position="615"/>
    </location>
</feature>
<comment type="caution">
    <text evidence="2">The sequence shown here is derived from an EMBL/GenBank/DDBJ whole genome shotgun (WGS) entry which is preliminary data.</text>
</comment>
<keyword evidence="1" id="KW-1133">Transmembrane helix</keyword>
<organism evidence="2 3">
    <name type="scientific">Achlya hypogyna</name>
    <name type="common">Oomycete</name>
    <name type="synonym">Protoachlya hypogyna</name>
    <dbReference type="NCBI Taxonomy" id="1202772"/>
    <lineage>
        <taxon>Eukaryota</taxon>
        <taxon>Sar</taxon>
        <taxon>Stramenopiles</taxon>
        <taxon>Oomycota</taxon>
        <taxon>Saprolegniomycetes</taxon>
        <taxon>Saprolegniales</taxon>
        <taxon>Achlyaceae</taxon>
        <taxon>Achlya</taxon>
    </lineage>
</organism>
<evidence type="ECO:0008006" key="4">
    <source>
        <dbReference type="Google" id="ProtNLM"/>
    </source>
</evidence>
<keyword evidence="3" id="KW-1185">Reference proteome</keyword>
<feature type="transmembrane region" description="Helical" evidence="1">
    <location>
        <begin position="762"/>
        <end position="780"/>
    </location>
</feature>
<dbReference type="EMBL" id="JNBR01001477">
    <property type="protein sequence ID" value="OQR86856.1"/>
    <property type="molecule type" value="Genomic_DNA"/>
</dbReference>
<name>A0A1V9YMB2_ACHHY</name>
<feature type="transmembrane region" description="Helical" evidence="1">
    <location>
        <begin position="1562"/>
        <end position="1583"/>
    </location>
</feature>
<gene>
    <name evidence="2" type="ORF">ACHHYP_09818</name>
</gene>
<feature type="transmembrane region" description="Helical" evidence="1">
    <location>
        <begin position="1481"/>
        <end position="1499"/>
    </location>
</feature>
<keyword evidence="1" id="KW-0812">Transmembrane</keyword>
<proteinExistence type="predicted"/>
<dbReference type="OrthoDB" id="78771at2759"/>
<evidence type="ECO:0000256" key="1">
    <source>
        <dbReference type="SAM" id="Phobius"/>
    </source>
</evidence>
<keyword evidence="1" id="KW-0472">Membrane</keyword>
<accession>A0A1V9YMB2</accession>